<comment type="similarity">
    <text evidence="2">Belongs to the USE1 family.</text>
</comment>
<dbReference type="Pfam" id="PF09753">
    <property type="entry name" value="Use1"/>
    <property type="match status" value="1"/>
</dbReference>
<sequence length="282" mass="32402">MTLTATHSPTKTEVNLQRLLAVCEKQVSEENGLIRGPEKMKFITNIKYLRKLLEQIEKDANDQVDKTATSEYARKIQRLSDVVDEFKLVSPVSRAFSQARLVKHAHQSQEEKNKENQLELKMVRQAEKELKEELMQPPTHPLSAEPEDMKTYTEKRMELFSSDVPGSDTRQRRTFEYEDTSNIETVLQHHRKTQDELTNELVKMAGKLKMNSVTFGDILAKDVKIVDEAQSILGVNLDRLKKEGTRLGAYTAQSGKTTWLVWGVVVFVCITFILMFMLIRIS</sequence>
<proteinExistence type="inferred from homology"/>
<keyword evidence="6" id="KW-0931">ER-Golgi transport</keyword>
<keyword evidence="8 10" id="KW-1133">Transmembrane helix</keyword>
<dbReference type="GO" id="GO:0005789">
    <property type="term" value="C:endoplasmic reticulum membrane"/>
    <property type="evidence" value="ECO:0007669"/>
    <property type="project" value="UniProtKB-SubCell"/>
</dbReference>
<evidence type="ECO:0000256" key="2">
    <source>
        <dbReference type="ARBA" id="ARBA00007891"/>
    </source>
</evidence>
<comment type="subcellular location">
    <subcellularLocation>
        <location evidence="1">Endoplasmic reticulum membrane</location>
        <topology evidence="1">Single-pass type IV membrane protein</topology>
    </subcellularLocation>
</comment>
<evidence type="ECO:0000256" key="1">
    <source>
        <dbReference type="ARBA" id="ARBA00004163"/>
    </source>
</evidence>
<organism evidence="11 12">
    <name type="scientific">Gigaspora rosea</name>
    <dbReference type="NCBI Taxonomy" id="44941"/>
    <lineage>
        <taxon>Eukaryota</taxon>
        <taxon>Fungi</taxon>
        <taxon>Fungi incertae sedis</taxon>
        <taxon>Mucoromycota</taxon>
        <taxon>Glomeromycotina</taxon>
        <taxon>Glomeromycetes</taxon>
        <taxon>Diversisporales</taxon>
        <taxon>Gigasporaceae</taxon>
        <taxon>Gigaspora</taxon>
    </lineage>
</organism>
<dbReference type="CDD" id="cd15860">
    <property type="entry name" value="SNARE_USE1"/>
    <property type="match status" value="1"/>
</dbReference>
<evidence type="ECO:0000256" key="3">
    <source>
        <dbReference type="ARBA" id="ARBA00022448"/>
    </source>
</evidence>
<dbReference type="GO" id="GO:0006890">
    <property type="term" value="P:retrograde vesicle-mediated transport, Golgi to endoplasmic reticulum"/>
    <property type="evidence" value="ECO:0007669"/>
    <property type="project" value="TreeGrafter"/>
</dbReference>
<evidence type="ECO:0000256" key="7">
    <source>
        <dbReference type="ARBA" id="ARBA00022927"/>
    </source>
</evidence>
<keyword evidence="5" id="KW-0256">Endoplasmic reticulum</keyword>
<evidence type="ECO:0000256" key="9">
    <source>
        <dbReference type="ARBA" id="ARBA00023136"/>
    </source>
</evidence>
<evidence type="ECO:0000313" key="12">
    <source>
        <dbReference type="Proteomes" id="UP000266673"/>
    </source>
</evidence>
<evidence type="ECO:0000256" key="6">
    <source>
        <dbReference type="ARBA" id="ARBA00022892"/>
    </source>
</evidence>
<evidence type="ECO:0000256" key="10">
    <source>
        <dbReference type="SAM" id="Phobius"/>
    </source>
</evidence>
<evidence type="ECO:0000256" key="4">
    <source>
        <dbReference type="ARBA" id="ARBA00022692"/>
    </source>
</evidence>
<accession>A0A397UFP6</accession>
<keyword evidence="4 10" id="KW-0812">Transmembrane</keyword>
<dbReference type="PANTHER" id="PTHR13050">
    <property type="entry name" value="USE1-LIKE PROTEIN"/>
    <property type="match status" value="1"/>
</dbReference>
<dbReference type="STRING" id="44941.A0A397UFP6"/>
<comment type="caution">
    <text evidence="11">The sequence shown here is derived from an EMBL/GenBank/DDBJ whole genome shotgun (WGS) entry which is preliminary data.</text>
</comment>
<dbReference type="AlphaFoldDB" id="A0A397UFP6"/>
<dbReference type="InterPro" id="IPR019150">
    <property type="entry name" value="Vesicle_transport_protein_Use1"/>
</dbReference>
<keyword evidence="12" id="KW-1185">Reference proteome</keyword>
<keyword evidence="3" id="KW-0813">Transport</keyword>
<dbReference type="GO" id="GO:0031201">
    <property type="term" value="C:SNARE complex"/>
    <property type="evidence" value="ECO:0007669"/>
    <property type="project" value="TreeGrafter"/>
</dbReference>
<dbReference type="PANTHER" id="PTHR13050:SF7">
    <property type="entry name" value="VESICLE TRANSPORT PROTEIN USE1"/>
    <property type="match status" value="1"/>
</dbReference>
<evidence type="ECO:0000256" key="8">
    <source>
        <dbReference type="ARBA" id="ARBA00022989"/>
    </source>
</evidence>
<gene>
    <name evidence="11" type="ORF">C2G38_552680</name>
</gene>
<name>A0A397UFP6_9GLOM</name>
<dbReference type="GO" id="GO:0005484">
    <property type="term" value="F:SNAP receptor activity"/>
    <property type="evidence" value="ECO:0007669"/>
    <property type="project" value="TreeGrafter"/>
</dbReference>
<dbReference type="OrthoDB" id="4506189at2759"/>
<keyword evidence="9 10" id="KW-0472">Membrane</keyword>
<evidence type="ECO:0000256" key="5">
    <source>
        <dbReference type="ARBA" id="ARBA00022824"/>
    </source>
</evidence>
<dbReference type="Proteomes" id="UP000266673">
    <property type="component" value="Unassembled WGS sequence"/>
</dbReference>
<evidence type="ECO:0000313" key="11">
    <source>
        <dbReference type="EMBL" id="RIB05956.1"/>
    </source>
</evidence>
<reference evidence="11 12" key="1">
    <citation type="submission" date="2018-06" db="EMBL/GenBank/DDBJ databases">
        <title>Comparative genomics reveals the genomic features of Rhizophagus irregularis, R. cerebriforme, R. diaphanum and Gigaspora rosea, and their symbiotic lifestyle signature.</title>
        <authorList>
            <person name="Morin E."/>
            <person name="San Clemente H."/>
            <person name="Chen E.C.H."/>
            <person name="De La Providencia I."/>
            <person name="Hainaut M."/>
            <person name="Kuo A."/>
            <person name="Kohler A."/>
            <person name="Murat C."/>
            <person name="Tang N."/>
            <person name="Roy S."/>
            <person name="Loubradou J."/>
            <person name="Henrissat B."/>
            <person name="Grigoriev I.V."/>
            <person name="Corradi N."/>
            <person name="Roux C."/>
            <person name="Martin F.M."/>
        </authorList>
    </citation>
    <scope>NUCLEOTIDE SEQUENCE [LARGE SCALE GENOMIC DNA]</scope>
    <source>
        <strain evidence="11 12">DAOM 194757</strain>
    </source>
</reference>
<dbReference type="GO" id="GO:0015031">
    <property type="term" value="P:protein transport"/>
    <property type="evidence" value="ECO:0007669"/>
    <property type="project" value="UniProtKB-KW"/>
</dbReference>
<keyword evidence="7" id="KW-0653">Protein transport</keyword>
<feature type="transmembrane region" description="Helical" evidence="10">
    <location>
        <begin position="259"/>
        <end position="279"/>
    </location>
</feature>
<protein>
    <submittedName>
        <fullName evidence="11">Vesicle transport protein</fullName>
    </submittedName>
</protein>
<dbReference type="EMBL" id="QKWP01001891">
    <property type="protein sequence ID" value="RIB05956.1"/>
    <property type="molecule type" value="Genomic_DNA"/>
</dbReference>